<evidence type="ECO:0000256" key="1">
    <source>
        <dbReference type="SAM" id="MobiDB-lite"/>
    </source>
</evidence>
<evidence type="ECO:0000313" key="2">
    <source>
        <dbReference type="EMBL" id="CAA9476882.1"/>
    </source>
</evidence>
<organism evidence="2">
    <name type="scientific">uncultured Solirubrobacteraceae bacterium</name>
    <dbReference type="NCBI Taxonomy" id="1162706"/>
    <lineage>
        <taxon>Bacteria</taxon>
        <taxon>Bacillati</taxon>
        <taxon>Actinomycetota</taxon>
        <taxon>Thermoleophilia</taxon>
        <taxon>Solirubrobacterales</taxon>
        <taxon>Solirubrobacteraceae</taxon>
        <taxon>environmental samples</taxon>
    </lineage>
</organism>
<name>A0A6J4RM27_9ACTN</name>
<dbReference type="EMBL" id="CADCVQ010000025">
    <property type="protein sequence ID" value="CAA9476882.1"/>
    <property type="molecule type" value="Genomic_DNA"/>
</dbReference>
<feature type="compositionally biased region" description="Basic residues" evidence="1">
    <location>
        <begin position="13"/>
        <end position="26"/>
    </location>
</feature>
<gene>
    <name evidence="2" type="ORF">AVDCRST_MAG67-569</name>
</gene>
<proteinExistence type="predicted"/>
<accession>A0A6J4RM27</accession>
<feature type="region of interest" description="Disordered" evidence="1">
    <location>
        <begin position="1"/>
        <end position="50"/>
    </location>
</feature>
<sequence length="124" mass="13657">GADEEEAAQQAPRQRRRDGRGARAHRASAECRRAQAVRQGACRPAPPRTDDARAVLELRRQARGARGDRVRRPARVRLSDRDRAGDLADGLRLSLLHPARLLHRHVDLSPARQAGGDEGVQGEV</sequence>
<feature type="non-terminal residue" evidence="2">
    <location>
        <position position="1"/>
    </location>
</feature>
<reference evidence="2" key="1">
    <citation type="submission" date="2020-02" db="EMBL/GenBank/DDBJ databases">
        <authorList>
            <person name="Meier V. D."/>
        </authorList>
    </citation>
    <scope>NUCLEOTIDE SEQUENCE</scope>
    <source>
        <strain evidence="2">AVDCRST_MAG67</strain>
    </source>
</reference>
<feature type="non-terminal residue" evidence="2">
    <location>
        <position position="124"/>
    </location>
</feature>
<dbReference type="AlphaFoldDB" id="A0A6J4RM27"/>
<protein>
    <submittedName>
        <fullName evidence="2">Uncharacterized protein</fullName>
    </submittedName>
</protein>